<reference evidence="1 2" key="1">
    <citation type="submission" date="2019-02" db="EMBL/GenBank/DDBJ databases">
        <title>Deep-cultivation of Planctomycetes and their phenomic and genomic characterization uncovers novel biology.</title>
        <authorList>
            <person name="Wiegand S."/>
            <person name="Jogler M."/>
            <person name="Boedeker C."/>
            <person name="Pinto D."/>
            <person name="Vollmers J."/>
            <person name="Rivas-Marin E."/>
            <person name="Kohn T."/>
            <person name="Peeters S.H."/>
            <person name="Heuer A."/>
            <person name="Rast P."/>
            <person name="Oberbeckmann S."/>
            <person name="Bunk B."/>
            <person name="Jeske O."/>
            <person name="Meyerdierks A."/>
            <person name="Storesund J.E."/>
            <person name="Kallscheuer N."/>
            <person name="Luecker S."/>
            <person name="Lage O.M."/>
            <person name="Pohl T."/>
            <person name="Merkel B.J."/>
            <person name="Hornburger P."/>
            <person name="Mueller R.-W."/>
            <person name="Bruemmer F."/>
            <person name="Labrenz M."/>
            <person name="Spormann A.M."/>
            <person name="Op den Camp H."/>
            <person name="Overmann J."/>
            <person name="Amann R."/>
            <person name="Jetten M.S.M."/>
            <person name="Mascher T."/>
            <person name="Medema M.H."/>
            <person name="Devos D.P."/>
            <person name="Kaster A.-K."/>
            <person name="Ovreas L."/>
            <person name="Rohde M."/>
            <person name="Galperin M.Y."/>
            <person name="Jogler C."/>
        </authorList>
    </citation>
    <scope>NUCLEOTIDE SEQUENCE [LARGE SCALE GENOMIC DNA]</scope>
    <source>
        <strain evidence="1 2">HG66A1</strain>
    </source>
</reference>
<dbReference type="EMBL" id="CP036266">
    <property type="protein sequence ID" value="QDT18656.1"/>
    <property type="molecule type" value="Genomic_DNA"/>
</dbReference>
<evidence type="ECO:0000313" key="2">
    <source>
        <dbReference type="Proteomes" id="UP000320421"/>
    </source>
</evidence>
<gene>
    <name evidence="1" type="ORF">HG66A1_04180</name>
</gene>
<sequence>MLIEKDNTVSVWMGNLTEAQLAEYVIDEDIETDGPLNKFASDMGEYYYDSELLGGNLLAAPVPTAELLRPLAYAETYSDAVVTAADKLGIKAANCVVTLLRQELQIEEWPTDSPLTFIGSFELQKLS</sequence>
<dbReference type="Proteomes" id="UP000320421">
    <property type="component" value="Chromosome"/>
</dbReference>
<proteinExistence type="predicted"/>
<dbReference type="OrthoDB" id="9935464at2"/>
<dbReference type="AlphaFoldDB" id="A0A517PH00"/>
<dbReference type="RefSeq" id="WP_145180368.1">
    <property type="nucleotide sequence ID" value="NZ_CP036266.1"/>
</dbReference>
<protein>
    <submittedName>
        <fullName evidence="1">Uncharacterized protein</fullName>
    </submittedName>
</protein>
<name>A0A517PH00_9PLAN</name>
<dbReference type="Pfam" id="PF14112">
    <property type="entry name" value="DUF4284"/>
    <property type="match status" value="1"/>
</dbReference>
<evidence type="ECO:0000313" key="1">
    <source>
        <dbReference type="EMBL" id="QDT18656.1"/>
    </source>
</evidence>
<keyword evidence="2" id="KW-1185">Reference proteome</keyword>
<dbReference type="InterPro" id="IPR025560">
    <property type="entry name" value="Imm22"/>
</dbReference>
<accession>A0A517PH00</accession>
<organism evidence="1 2">
    <name type="scientific">Gimesia chilikensis</name>
    <dbReference type="NCBI Taxonomy" id="2605989"/>
    <lineage>
        <taxon>Bacteria</taxon>
        <taxon>Pseudomonadati</taxon>
        <taxon>Planctomycetota</taxon>
        <taxon>Planctomycetia</taxon>
        <taxon>Planctomycetales</taxon>
        <taxon>Planctomycetaceae</taxon>
        <taxon>Gimesia</taxon>
    </lineage>
</organism>